<evidence type="ECO:0000256" key="1">
    <source>
        <dbReference type="SAM" id="Phobius"/>
    </source>
</evidence>
<evidence type="ECO:0000313" key="2">
    <source>
        <dbReference type="EMBL" id="QUC07279.1"/>
    </source>
</evidence>
<feature type="transmembrane region" description="Helical" evidence="1">
    <location>
        <begin position="73"/>
        <end position="93"/>
    </location>
</feature>
<dbReference type="EMBL" id="CP072384">
    <property type="protein sequence ID" value="QUC07279.1"/>
    <property type="molecule type" value="Genomic_DNA"/>
</dbReference>
<dbReference type="Pfam" id="PF12277">
    <property type="entry name" value="DUF3618"/>
    <property type="match status" value="1"/>
</dbReference>
<sequence>MDSDTTRTVDEIRAELASNRQALAGAMGECVDSMKPANIARRGIDDAKNLVAGEFRAVRDELQDENGWRVDRLMIIGGAILGVVLFAATLSAVGRRKRS</sequence>
<dbReference type="RefSeq" id="WP_212321633.1">
    <property type="nucleotide sequence ID" value="NZ_AP024463.1"/>
</dbReference>
<accession>A0ABX7Y313</accession>
<dbReference type="InterPro" id="IPR022062">
    <property type="entry name" value="DUF3618"/>
</dbReference>
<evidence type="ECO:0000313" key="3">
    <source>
        <dbReference type="Proteomes" id="UP000678513"/>
    </source>
</evidence>
<keyword evidence="1" id="KW-0472">Membrane</keyword>
<keyword evidence="3" id="KW-1185">Reference proteome</keyword>
<name>A0ABX7Y313_9ACTN</name>
<proteinExistence type="predicted"/>
<keyword evidence="1" id="KW-1133">Transmembrane helix</keyword>
<reference evidence="2 3" key="1">
    <citation type="submission" date="2021-03" db="EMBL/GenBank/DDBJ databases">
        <title>Human Oral Microbial Genomes.</title>
        <authorList>
            <person name="Johnston C.D."/>
            <person name="Chen T."/>
            <person name="Dewhirst F.E."/>
        </authorList>
    </citation>
    <scope>NUCLEOTIDE SEQUENCE [LARGE SCALE GENOMIC DNA]</scope>
    <source>
        <strain evidence="2 3">DSMZ 100122</strain>
    </source>
</reference>
<organism evidence="2 3">
    <name type="scientific">Arachnia rubra</name>
    <dbReference type="NCBI Taxonomy" id="1547448"/>
    <lineage>
        <taxon>Bacteria</taxon>
        <taxon>Bacillati</taxon>
        <taxon>Actinomycetota</taxon>
        <taxon>Actinomycetes</taxon>
        <taxon>Propionibacteriales</taxon>
        <taxon>Propionibacteriaceae</taxon>
        <taxon>Arachnia</taxon>
    </lineage>
</organism>
<protein>
    <submittedName>
        <fullName evidence="2">DUF3618 domain-containing protein</fullName>
    </submittedName>
</protein>
<gene>
    <name evidence="2" type="ORF">J5A65_10050</name>
</gene>
<keyword evidence="1" id="KW-0812">Transmembrane</keyword>
<dbReference type="Proteomes" id="UP000678513">
    <property type="component" value="Chromosome"/>
</dbReference>